<comment type="similarity">
    <text evidence="1">Belongs to the polysaccharide synthase family.</text>
</comment>
<evidence type="ECO:0000256" key="2">
    <source>
        <dbReference type="SAM" id="MobiDB-lite"/>
    </source>
</evidence>
<dbReference type="CDD" id="cd05237">
    <property type="entry name" value="UDP_invert_4-6DH_SDR_e"/>
    <property type="match status" value="1"/>
</dbReference>
<reference evidence="5" key="1">
    <citation type="submission" date="2021-05" db="EMBL/GenBank/DDBJ databases">
        <title>Energy efficiency and biological interactions define the core microbiome of deep oligotrophic groundwater.</title>
        <authorList>
            <person name="Mehrshad M."/>
            <person name="Lopez-Fernandez M."/>
            <person name="Bell E."/>
            <person name="Bernier-Latmani R."/>
            <person name="Bertilsson S."/>
            <person name="Dopson M."/>
        </authorList>
    </citation>
    <scope>NUCLEOTIDE SEQUENCE</scope>
    <source>
        <strain evidence="5">Modern_marine.mb.64</strain>
    </source>
</reference>
<dbReference type="PANTHER" id="PTHR43318">
    <property type="entry name" value="UDP-N-ACETYLGLUCOSAMINE 4,6-DEHYDRATASE"/>
    <property type="match status" value="1"/>
</dbReference>
<organism evidence="5 6">
    <name type="scientific">Eiseniibacteriota bacterium</name>
    <dbReference type="NCBI Taxonomy" id="2212470"/>
    <lineage>
        <taxon>Bacteria</taxon>
        <taxon>Candidatus Eiseniibacteriota</taxon>
    </lineage>
</organism>
<evidence type="ECO:0000313" key="6">
    <source>
        <dbReference type="Proteomes" id="UP000777784"/>
    </source>
</evidence>
<evidence type="ECO:0000256" key="1">
    <source>
        <dbReference type="ARBA" id="ARBA00007430"/>
    </source>
</evidence>
<feature type="region of interest" description="Disordered" evidence="2">
    <location>
        <begin position="779"/>
        <end position="812"/>
    </location>
</feature>
<dbReference type="Pfam" id="PF02719">
    <property type="entry name" value="Polysacc_synt_2"/>
    <property type="match status" value="1"/>
</dbReference>
<dbReference type="Pfam" id="PF13727">
    <property type="entry name" value="CoA_binding_3"/>
    <property type="match status" value="1"/>
</dbReference>
<feature type="domain" description="Polysaccharide biosynthesis protein CapD-like" evidence="4">
    <location>
        <begin position="280"/>
        <end position="562"/>
    </location>
</feature>
<feature type="compositionally biased region" description="Basic and acidic residues" evidence="2">
    <location>
        <begin position="612"/>
        <end position="622"/>
    </location>
</feature>
<feature type="transmembrane region" description="Helical" evidence="3">
    <location>
        <begin position="40"/>
        <end position="58"/>
    </location>
</feature>
<dbReference type="InterPro" id="IPR003869">
    <property type="entry name" value="Polysac_CapD-like"/>
</dbReference>
<dbReference type="InterPro" id="IPR051203">
    <property type="entry name" value="Polysaccharide_Synthase-Rel"/>
</dbReference>
<dbReference type="PANTHER" id="PTHR43318:SF1">
    <property type="entry name" value="POLYSACCHARIDE BIOSYNTHESIS PROTEIN EPSC-RELATED"/>
    <property type="match status" value="1"/>
</dbReference>
<evidence type="ECO:0000259" key="4">
    <source>
        <dbReference type="Pfam" id="PF02719"/>
    </source>
</evidence>
<evidence type="ECO:0000313" key="5">
    <source>
        <dbReference type="EMBL" id="MBU2691658.1"/>
    </source>
</evidence>
<evidence type="ECO:0000256" key="3">
    <source>
        <dbReference type="SAM" id="Phobius"/>
    </source>
</evidence>
<dbReference type="SUPFAM" id="SSF51735">
    <property type="entry name" value="NAD(P)-binding Rossmann-fold domains"/>
    <property type="match status" value="2"/>
</dbReference>
<proteinExistence type="inferred from homology"/>
<keyword evidence="3" id="KW-1133">Transmembrane helix</keyword>
<protein>
    <submittedName>
        <fullName evidence="5">Polysaccharide biosynthesis protein</fullName>
    </submittedName>
</protein>
<sequence>MNMKRVLLTAIDAALINLAVLCALWLRFDGRVPPNYLHTFLIVTPFHTTLVLLILHIWKVNRSLWRYAGIPTAISLLQALTLEHFVAFIANGVLTPHPFPRSVIILSWILSVGLFAGSRFFWKLYRGGILIPARRKGRRILIAGAGDIGAVVARELQRVEMGNGYPVGFADDDPHKKGRMIENLEVLGTTFDIPRLIREKQIDEVIVAAPSAPSRLMRQIFEYGLKAGIWVRTVPSLANFIEGKGALRQVREVSIEDLLGRDPVQIDQEGIESFLSNKRILVTGAGGSIGSELCRQIFRFRPSRLIALDHDENRLTYLGIELTAQDPTLDLLLVVGDIRDEKGMDALTEQHRPHVIFHAAAHKHVPLLEDRPREAIRNNIQGTLNVARAAQKYEAEAMVLISTDKAVDPTNVMGASKRGCELIIQALGQNSKTVLTAVRFGNVMGSQGSVIPIFRRQLAKGGPLTVTHPLARRYFMTVPEAAQLVLQAASFGRSGDIFILDMGEQVRILDVARQLIQLSGLEPDVDIPIVFTGLRPGEKLEEELLTDGERVRTTRHAKVFRCNLESTDPQKTLARVQDLIAKAEKMSTVELKGLLNQLVPEYQPNAVLAPLPDKEPEKRGESEPGASPQDSDLKPSLSGIRNDQAPPWSDRILAGLGLMTLGPPLIIMLSMRRLLGPEDVLLIREVRVGADRRGEERRRPTGWAPIDRRYQDRRHRNLGGRPYSAFRIRFRPGHGPRWIRPLDRWMRSVKAGALPGLLNVLRGHATLADLYPGRPMPHDIEIHDYKGNGDGDPAEHSSHGPAIPESQRRRLT</sequence>
<feature type="transmembrane region" description="Helical" evidence="3">
    <location>
        <begin position="7"/>
        <end position="28"/>
    </location>
</feature>
<keyword evidence="3" id="KW-0812">Transmembrane</keyword>
<feature type="compositionally biased region" description="Basic and acidic residues" evidence="2">
    <location>
        <begin position="779"/>
        <end position="798"/>
    </location>
</feature>
<dbReference type="Proteomes" id="UP000777784">
    <property type="component" value="Unassembled WGS sequence"/>
</dbReference>
<keyword evidence="3" id="KW-0472">Membrane</keyword>
<dbReference type="InterPro" id="IPR036291">
    <property type="entry name" value="NAD(P)-bd_dom_sf"/>
</dbReference>
<feature type="region of interest" description="Disordered" evidence="2">
    <location>
        <begin position="608"/>
        <end position="644"/>
    </location>
</feature>
<dbReference type="Gene3D" id="3.40.50.720">
    <property type="entry name" value="NAD(P)-binding Rossmann-like Domain"/>
    <property type="match status" value="2"/>
</dbReference>
<accession>A0A948WD98</accession>
<feature type="transmembrane region" description="Helical" evidence="3">
    <location>
        <begin position="102"/>
        <end position="122"/>
    </location>
</feature>
<dbReference type="EMBL" id="JAHJDP010000072">
    <property type="protein sequence ID" value="MBU2691658.1"/>
    <property type="molecule type" value="Genomic_DNA"/>
</dbReference>
<name>A0A948WD98_UNCEI</name>
<gene>
    <name evidence="5" type="ORF">KJ970_12095</name>
</gene>
<comment type="caution">
    <text evidence="5">The sequence shown here is derived from an EMBL/GenBank/DDBJ whole genome shotgun (WGS) entry which is preliminary data.</text>
</comment>
<dbReference type="AlphaFoldDB" id="A0A948WD98"/>